<name>A0AAE3YTV9_9ACTN</name>
<dbReference type="Gene3D" id="3.20.20.410">
    <property type="entry name" value="Protein of unknown function UPF0759"/>
    <property type="match status" value="1"/>
</dbReference>
<dbReference type="AlphaFoldDB" id="A0AAE3YTV9"/>
<dbReference type="InterPro" id="IPR002763">
    <property type="entry name" value="DUF72"/>
</dbReference>
<dbReference type="Pfam" id="PF01904">
    <property type="entry name" value="DUF72"/>
    <property type="match status" value="1"/>
</dbReference>
<dbReference type="Proteomes" id="UP001183643">
    <property type="component" value="Unassembled WGS sequence"/>
</dbReference>
<dbReference type="InterPro" id="IPR036520">
    <property type="entry name" value="UPF0759_sf"/>
</dbReference>
<proteinExistence type="predicted"/>
<dbReference type="SUPFAM" id="SSF117396">
    <property type="entry name" value="TM1631-like"/>
    <property type="match status" value="1"/>
</dbReference>
<dbReference type="RefSeq" id="WP_310373814.1">
    <property type="nucleotide sequence ID" value="NZ_JAVDYB010000001.1"/>
</dbReference>
<keyword evidence="2" id="KW-1185">Reference proteome</keyword>
<evidence type="ECO:0000313" key="1">
    <source>
        <dbReference type="EMBL" id="MDR7279799.1"/>
    </source>
</evidence>
<sequence length="297" mass="32968">MGGIRIGTSGWADRELTSSGWYPREFNDPAGRLAYYARHFDLVEVDTTYYGIPAPETARAWAERTPDGFTFNVKAFSLFTGHPTPASAIPAALRPAGGAARLRRRDLDPDAYERLWDGFHDVLTPLADAGRLGVVLLQFPPWLTRGERAKERIIATADRCRPHRVAVELRHPSWFAEDDVLDTLLFLQAHDLSHVIVDMPQGTPSSVPPITVSTADPAVVRFHGHSDAWESGDKREKFRYEYGDEELAEWASRLRELAGEGDELHALINTCCGDTAPRTALRLAAMLTSAPTGPRPR</sequence>
<dbReference type="PANTHER" id="PTHR30348:SF13">
    <property type="entry name" value="UPF0759 PROTEIN YUNF"/>
    <property type="match status" value="1"/>
</dbReference>
<gene>
    <name evidence="1" type="ORF">J2S41_006577</name>
</gene>
<dbReference type="EMBL" id="JAVDYB010000001">
    <property type="protein sequence ID" value="MDR7279799.1"/>
    <property type="molecule type" value="Genomic_DNA"/>
</dbReference>
<accession>A0AAE3YTV9</accession>
<protein>
    <submittedName>
        <fullName evidence="1">Uncharacterized protein YecE (DUF72 family)</fullName>
    </submittedName>
</protein>
<reference evidence="1" key="1">
    <citation type="submission" date="2023-07" db="EMBL/GenBank/DDBJ databases">
        <title>Sequencing the genomes of 1000 actinobacteria strains.</title>
        <authorList>
            <person name="Klenk H.-P."/>
        </authorList>
    </citation>
    <scope>NUCLEOTIDE SEQUENCE</scope>
    <source>
        <strain evidence="1">DSM 44707</strain>
    </source>
</reference>
<dbReference type="PANTHER" id="PTHR30348">
    <property type="entry name" value="UNCHARACTERIZED PROTEIN YECE"/>
    <property type="match status" value="1"/>
</dbReference>
<evidence type="ECO:0000313" key="2">
    <source>
        <dbReference type="Proteomes" id="UP001183643"/>
    </source>
</evidence>
<organism evidence="1 2">
    <name type="scientific">Catenuloplanes atrovinosus</name>
    <dbReference type="NCBI Taxonomy" id="137266"/>
    <lineage>
        <taxon>Bacteria</taxon>
        <taxon>Bacillati</taxon>
        <taxon>Actinomycetota</taxon>
        <taxon>Actinomycetes</taxon>
        <taxon>Micromonosporales</taxon>
        <taxon>Micromonosporaceae</taxon>
        <taxon>Catenuloplanes</taxon>
    </lineage>
</organism>
<comment type="caution">
    <text evidence="1">The sequence shown here is derived from an EMBL/GenBank/DDBJ whole genome shotgun (WGS) entry which is preliminary data.</text>
</comment>